<dbReference type="GO" id="GO:0000160">
    <property type="term" value="P:phosphorelay signal transduction system"/>
    <property type="evidence" value="ECO:0007669"/>
    <property type="project" value="UniProtKB-UniRule"/>
</dbReference>
<dbReference type="GO" id="GO:0005737">
    <property type="term" value="C:cytoplasm"/>
    <property type="evidence" value="ECO:0007669"/>
    <property type="project" value="UniProtKB-SubCell"/>
</dbReference>
<dbReference type="PANTHER" id="PTHR43228:SF5">
    <property type="entry name" value="STAGE 0 SPORULATION PROTEIN A"/>
    <property type="match status" value="1"/>
</dbReference>
<dbReference type="SUPFAM" id="SSF46894">
    <property type="entry name" value="C-terminal effector domain of the bipartite response regulators"/>
    <property type="match status" value="1"/>
</dbReference>
<comment type="cofactor">
    <cofactor evidence="15 16">
        <name>Ca(2+)</name>
        <dbReference type="ChEBI" id="CHEBI:29108"/>
    </cofactor>
    <text evidence="15 16">Binds 1 Ca(2+) ion per subunit.</text>
</comment>
<evidence type="ECO:0000256" key="11">
    <source>
        <dbReference type="ARBA" id="ARBA00023125"/>
    </source>
</evidence>
<evidence type="ECO:0000256" key="1">
    <source>
        <dbReference type="ARBA" id="ARBA00004496"/>
    </source>
</evidence>
<dbReference type="Pfam" id="PF08769">
    <property type="entry name" value="Spo0A_C"/>
    <property type="match status" value="1"/>
</dbReference>
<evidence type="ECO:0000259" key="18">
    <source>
        <dbReference type="PROSITE" id="PS50110"/>
    </source>
</evidence>
<dbReference type="RefSeq" id="WP_015359761.1">
    <property type="nucleotide sequence ID" value="NC_020134.1"/>
</dbReference>
<sequence>MNKEIDIIIVDNNEEYALEVEKSLKTVPAFRIVGKVYDGETAVKKIIEHKPDVIILDLVMPVKDGIAVLEEIRTISFEPKPVIIVLTAIGNEKIIKKALSLGADYYIIKPFDMDLLPKRIMQIYGDFERAERQYREYGKTVKLPNFESEKNESDETEKNTVREDLELYVRRVLMELGVPAHLSGYGYLQMAIVENSLCERGTIPITKQLYPMIAEAFNTSAGRVERAIRNAIRKVWQEGNRNELSKYFIYSEKRKNHPPTNSEFISTIANKIKLTYLSK</sequence>
<keyword evidence="10 15" id="KW-0805">Transcription regulation</keyword>
<dbReference type="Gene3D" id="3.40.50.2300">
    <property type="match status" value="1"/>
</dbReference>
<keyword evidence="3 15" id="KW-0963">Cytoplasm</keyword>
<evidence type="ECO:0000256" key="14">
    <source>
        <dbReference type="ARBA" id="ARBA00024867"/>
    </source>
</evidence>
<evidence type="ECO:0000256" key="16">
    <source>
        <dbReference type="PIRSR" id="PIRSR002937-1"/>
    </source>
</evidence>
<reference evidence="19 20" key="1">
    <citation type="journal article" date="2013" name="Genome Announc.">
        <title>Complete genome sequence of Clostridium stercorarium subsp. stercorarium strain DSM 8532, a thermophilic degrader of plant cell wall fibers.</title>
        <authorList>
            <person name="Poehlein A."/>
            <person name="Zverlov V.V."/>
            <person name="Daniel R."/>
            <person name="Schwarz W.H."/>
            <person name="Liebl W."/>
        </authorList>
    </citation>
    <scope>NUCLEOTIDE SEQUENCE [LARGE SCALE GENOMIC DNA]</scope>
    <source>
        <strain evidence="20">ATCC 35414 / DSM 8532 / NCIMB 11754</strain>
    </source>
</reference>
<evidence type="ECO:0000256" key="4">
    <source>
        <dbReference type="ARBA" id="ARBA00022491"/>
    </source>
</evidence>
<name>L7VQJ8_THES1</name>
<keyword evidence="20" id="KW-1185">Reference proteome</keyword>
<dbReference type="AlphaFoldDB" id="L7VQJ8"/>
<keyword evidence="13 15" id="KW-0804">Transcription</keyword>
<dbReference type="PROSITE" id="PS50110">
    <property type="entry name" value="RESPONSE_REGULATORY"/>
    <property type="match status" value="1"/>
</dbReference>
<dbReference type="GO" id="GO:0030435">
    <property type="term" value="P:sporulation resulting in formation of a cellular spore"/>
    <property type="evidence" value="ECO:0007669"/>
    <property type="project" value="UniProtKB-UniRule"/>
</dbReference>
<evidence type="ECO:0000256" key="6">
    <source>
        <dbReference type="ARBA" id="ARBA00022723"/>
    </source>
</evidence>
<dbReference type="InterPro" id="IPR001789">
    <property type="entry name" value="Sig_transdc_resp-reg_receiver"/>
</dbReference>
<dbReference type="PIRSF" id="PIRSF002937">
    <property type="entry name" value="Res_reg_Spo0A"/>
    <property type="match status" value="1"/>
</dbReference>
<evidence type="ECO:0000256" key="15">
    <source>
        <dbReference type="PIRNR" id="PIRNR002937"/>
    </source>
</evidence>
<evidence type="ECO:0000256" key="7">
    <source>
        <dbReference type="ARBA" id="ARBA00022837"/>
    </source>
</evidence>
<accession>L7VQJ8</accession>
<evidence type="ECO:0000256" key="3">
    <source>
        <dbReference type="ARBA" id="ARBA00022490"/>
    </source>
</evidence>
<keyword evidence="4 15" id="KW-0678">Repressor</keyword>
<keyword evidence="5 17" id="KW-0597">Phosphoprotein</keyword>
<feature type="domain" description="Response regulatory" evidence="18">
    <location>
        <begin position="6"/>
        <end position="124"/>
    </location>
</feature>
<dbReference type="InterPro" id="IPR011006">
    <property type="entry name" value="CheY-like_superfamily"/>
</dbReference>
<comment type="subcellular location">
    <subcellularLocation>
        <location evidence="1 15">Cytoplasm</location>
    </subcellularLocation>
</comment>
<gene>
    <name evidence="19" type="primary">spo0A2</name>
    <name evidence="19" type="ordered locus">Cst_c21100</name>
</gene>
<dbReference type="InterPro" id="IPR014879">
    <property type="entry name" value="Spo0A_C"/>
</dbReference>
<dbReference type="SUPFAM" id="SSF52172">
    <property type="entry name" value="CheY-like"/>
    <property type="match status" value="1"/>
</dbReference>
<evidence type="ECO:0000256" key="12">
    <source>
        <dbReference type="ARBA" id="ARBA00023159"/>
    </source>
</evidence>
<dbReference type="GO" id="GO:0042173">
    <property type="term" value="P:regulation of sporulation resulting in formation of a cellular spore"/>
    <property type="evidence" value="ECO:0007669"/>
    <property type="project" value="InterPro"/>
</dbReference>
<evidence type="ECO:0000313" key="19">
    <source>
        <dbReference type="EMBL" id="AGC69082.1"/>
    </source>
</evidence>
<dbReference type="GO" id="GO:0051606">
    <property type="term" value="P:detection of stimulus"/>
    <property type="evidence" value="ECO:0007669"/>
    <property type="project" value="UniProtKB-UniRule"/>
</dbReference>
<dbReference type="InterPro" id="IPR012052">
    <property type="entry name" value="Spore_0_A"/>
</dbReference>
<keyword evidence="7 15" id="KW-0106">Calcium</keyword>
<evidence type="ECO:0000256" key="13">
    <source>
        <dbReference type="ARBA" id="ARBA00023163"/>
    </source>
</evidence>
<proteinExistence type="predicted"/>
<dbReference type="PANTHER" id="PTHR43228">
    <property type="entry name" value="TWO-COMPONENT RESPONSE REGULATOR"/>
    <property type="match status" value="1"/>
</dbReference>
<feature type="modified residue" description="4-aspartylphosphate" evidence="17">
    <location>
        <position position="57"/>
    </location>
</feature>
<evidence type="ECO:0000256" key="2">
    <source>
        <dbReference type="ARBA" id="ARBA00018672"/>
    </source>
</evidence>
<dbReference type="SMART" id="SM00448">
    <property type="entry name" value="REC"/>
    <property type="match status" value="1"/>
</dbReference>
<evidence type="ECO:0000256" key="17">
    <source>
        <dbReference type="PROSITE-ProRule" id="PRU00169"/>
    </source>
</evidence>
<feature type="binding site" evidence="16">
    <location>
        <position position="11"/>
    </location>
    <ligand>
        <name>Ca(2+)</name>
        <dbReference type="ChEBI" id="CHEBI:29108"/>
    </ligand>
</feature>
<keyword evidence="11 15" id="KW-0238">DNA-binding</keyword>
<dbReference type="STRING" id="1121335.Cst_c21100"/>
<dbReference type="KEGG" id="css:Cst_c21100"/>
<dbReference type="EMBL" id="CP004044">
    <property type="protein sequence ID" value="AGC69082.1"/>
    <property type="molecule type" value="Genomic_DNA"/>
</dbReference>
<dbReference type="InterPro" id="IPR016032">
    <property type="entry name" value="Sig_transdc_resp-reg_C-effctor"/>
</dbReference>
<organism evidence="19 20">
    <name type="scientific">Thermoclostridium stercorarium (strain ATCC 35414 / DSM 8532 / NCIMB 11754)</name>
    <name type="common">Clostridium stercorarium</name>
    <dbReference type="NCBI Taxonomy" id="1121335"/>
    <lineage>
        <taxon>Bacteria</taxon>
        <taxon>Bacillati</taxon>
        <taxon>Bacillota</taxon>
        <taxon>Clostridia</taxon>
        <taxon>Eubacteriales</taxon>
        <taxon>Oscillospiraceae</taxon>
        <taxon>Thermoclostridium</taxon>
    </lineage>
</organism>
<dbReference type="InterPro" id="IPR036388">
    <property type="entry name" value="WH-like_DNA-bd_sf"/>
</dbReference>
<evidence type="ECO:0000256" key="5">
    <source>
        <dbReference type="ARBA" id="ARBA00022553"/>
    </source>
</evidence>
<evidence type="ECO:0000313" key="20">
    <source>
        <dbReference type="Proteomes" id="UP000011220"/>
    </source>
</evidence>
<dbReference type="eggNOG" id="COG0745">
    <property type="taxonomic scope" value="Bacteria"/>
</dbReference>
<evidence type="ECO:0000256" key="8">
    <source>
        <dbReference type="ARBA" id="ARBA00022969"/>
    </source>
</evidence>
<dbReference type="NCBIfam" id="TIGR02875">
    <property type="entry name" value="spore_0_A"/>
    <property type="match status" value="1"/>
</dbReference>
<protein>
    <recommendedName>
        <fullName evidence="2 15">Stage 0 sporulation protein A homolog</fullName>
    </recommendedName>
</protein>
<evidence type="ECO:0000256" key="9">
    <source>
        <dbReference type="ARBA" id="ARBA00023012"/>
    </source>
</evidence>
<keyword evidence="8 15" id="KW-0749">Sporulation</keyword>
<keyword evidence="9 15" id="KW-0902">Two-component regulatory system</keyword>
<comment type="function">
    <text evidence="14 15">May play the central regulatory role in sporulation. It may be an element of the effector pathway responsible for the activation of sporulation genes in response to nutritional stress. Spo0A may act in concert with spo0H (a sigma factor) to control the expression of some genes that are critical to the sporulation process.</text>
</comment>
<keyword evidence="12 15" id="KW-0010">Activator</keyword>
<keyword evidence="6 15" id="KW-0479">Metal-binding</keyword>
<feature type="binding site" evidence="16">
    <location>
        <position position="57"/>
    </location>
    <ligand>
        <name>Ca(2+)</name>
        <dbReference type="ChEBI" id="CHEBI:29108"/>
    </ligand>
</feature>
<dbReference type="Pfam" id="PF00072">
    <property type="entry name" value="Response_reg"/>
    <property type="match status" value="1"/>
</dbReference>
<dbReference type="PATRIC" id="fig|1121335.3.peg.2117"/>
<dbReference type="InterPro" id="IPR052048">
    <property type="entry name" value="ST_Response_Regulator"/>
</dbReference>
<dbReference type="GO" id="GO:0003677">
    <property type="term" value="F:DNA binding"/>
    <property type="evidence" value="ECO:0007669"/>
    <property type="project" value="UniProtKB-KW"/>
</dbReference>
<evidence type="ECO:0000256" key="10">
    <source>
        <dbReference type="ARBA" id="ARBA00023015"/>
    </source>
</evidence>
<dbReference type="Gene3D" id="1.10.10.10">
    <property type="entry name" value="Winged helix-like DNA-binding domain superfamily/Winged helix DNA-binding domain"/>
    <property type="match status" value="1"/>
</dbReference>
<dbReference type="GO" id="GO:0005509">
    <property type="term" value="F:calcium ion binding"/>
    <property type="evidence" value="ECO:0007669"/>
    <property type="project" value="UniProtKB-UniRule"/>
</dbReference>
<dbReference type="Proteomes" id="UP000011220">
    <property type="component" value="Chromosome"/>
</dbReference>
<dbReference type="GO" id="GO:0003700">
    <property type="term" value="F:DNA-binding transcription factor activity"/>
    <property type="evidence" value="ECO:0007669"/>
    <property type="project" value="InterPro"/>
</dbReference>